<dbReference type="EMBL" id="AE009952">
    <property type="protein sequence ID" value="AAM86307.1"/>
    <property type="molecule type" value="Genomic_DNA"/>
</dbReference>
<protein>
    <submittedName>
        <fullName evidence="1">Uncharacterized protein</fullName>
    </submittedName>
</protein>
<name>Q8CKW1_YERPE</name>
<proteinExistence type="predicted"/>
<organism evidence="1 2">
    <name type="scientific">Yersinia pestis</name>
    <dbReference type="NCBI Taxonomy" id="632"/>
    <lineage>
        <taxon>Bacteria</taxon>
        <taxon>Pseudomonadati</taxon>
        <taxon>Pseudomonadota</taxon>
        <taxon>Gammaproteobacteria</taxon>
        <taxon>Enterobacterales</taxon>
        <taxon>Yersiniaceae</taxon>
        <taxon>Yersinia</taxon>
    </lineage>
</organism>
<evidence type="ECO:0000313" key="1">
    <source>
        <dbReference type="EMBL" id="AAM86307.1"/>
    </source>
</evidence>
<reference evidence="1 2" key="1">
    <citation type="journal article" date="2002" name="J. Bacteriol.">
        <title>Genome sequence of Yersinia pestis KIM.</title>
        <authorList>
            <person name="Deng W."/>
            <person name="Burland V."/>
            <person name="Plunkett G.III."/>
            <person name="Boutin A."/>
            <person name="Mayhew G.F."/>
            <person name="Liss P."/>
            <person name="Perna N.T."/>
            <person name="Rose D.J."/>
            <person name="Mau B."/>
            <person name="Zhou S."/>
            <person name="Schwartz D.C."/>
            <person name="Fetherston J.D."/>
            <person name="Lindler L.E."/>
            <person name="Brubaker R.R."/>
            <person name="Plana G.V."/>
            <person name="Straley S.C."/>
            <person name="McDonough K.A."/>
            <person name="Nilles M.L."/>
            <person name="Matson J.S."/>
            <person name="Blattner F.R."/>
            <person name="Perry R.D."/>
        </authorList>
    </citation>
    <scope>NUCLEOTIDE SEQUENCE [LARGE SCALE GENOMIC DNA]</scope>
    <source>
        <strain evidence="2">KIM10+ / Biovar Mediaevalis</strain>
    </source>
</reference>
<sequence>MFDWRIFILADINAQYTAKMGFFNIFNKVVDPMIIKPHAVDQTFSFDDPE</sequence>
<dbReference type="Proteomes" id="UP000002490">
    <property type="component" value="Chromosome"/>
</dbReference>
<dbReference type="KEGG" id="ypk:y2754"/>
<dbReference type="AlphaFoldDB" id="Q8CKW1"/>
<dbReference type="HOGENOM" id="CLU_3124401_0_0_6"/>
<dbReference type="DNASU" id="1147702"/>
<gene>
    <name evidence="1" type="ordered locus">y2754</name>
</gene>
<accession>Q8CKW1</accession>
<evidence type="ECO:0000313" key="2">
    <source>
        <dbReference type="Proteomes" id="UP000002490"/>
    </source>
</evidence>